<dbReference type="EMBL" id="UINC01084567">
    <property type="protein sequence ID" value="SVC31334.1"/>
    <property type="molecule type" value="Genomic_DNA"/>
</dbReference>
<evidence type="ECO:0000313" key="2">
    <source>
        <dbReference type="EMBL" id="SVC31334.1"/>
    </source>
</evidence>
<dbReference type="Pfam" id="PF12680">
    <property type="entry name" value="SnoaL_2"/>
    <property type="match status" value="1"/>
</dbReference>
<sequence>MPASKKDLETARKLFEEGGWGSGDPYGPDQWFSDDAVMRDIVGHEDALRGKDEIRKFWASQKVGITLRVPVEELYVAEDHHGVAVLWMAYVQIVDQENENYGKWITFEGMSRLEFNDAGEVTLEVDYHHGPQGVTDSWVAHWNERRARPWEELGAITGA</sequence>
<dbReference type="AlphaFoldDB" id="A0A382L2Z5"/>
<accession>A0A382L2Z5</accession>
<dbReference type="InterPro" id="IPR032710">
    <property type="entry name" value="NTF2-like_dom_sf"/>
</dbReference>
<dbReference type="Gene3D" id="3.10.450.50">
    <property type="match status" value="1"/>
</dbReference>
<reference evidence="2" key="1">
    <citation type="submission" date="2018-05" db="EMBL/GenBank/DDBJ databases">
        <authorList>
            <person name="Lanie J.A."/>
            <person name="Ng W.-L."/>
            <person name="Kazmierczak K.M."/>
            <person name="Andrzejewski T.M."/>
            <person name="Davidsen T.M."/>
            <person name="Wayne K.J."/>
            <person name="Tettelin H."/>
            <person name="Glass J.I."/>
            <person name="Rusch D."/>
            <person name="Podicherti R."/>
            <person name="Tsui H.-C.T."/>
            <person name="Winkler M.E."/>
        </authorList>
    </citation>
    <scope>NUCLEOTIDE SEQUENCE</scope>
</reference>
<evidence type="ECO:0000259" key="1">
    <source>
        <dbReference type="Pfam" id="PF12680"/>
    </source>
</evidence>
<dbReference type="SUPFAM" id="SSF54427">
    <property type="entry name" value="NTF2-like"/>
    <property type="match status" value="1"/>
</dbReference>
<dbReference type="InterPro" id="IPR037401">
    <property type="entry name" value="SnoaL-like"/>
</dbReference>
<proteinExistence type="predicted"/>
<protein>
    <recommendedName>
        <fullName evidence="1">SnoaL-like domain-containing protein</fullName>
    </recommendedName>
</protein>
<feature type="domain" description="SnoaL-like" evidence="1">
    <location>
        <begin position="12"/>
        <end position="121"/>
    </location>
</feature>
<name>A0A382L2Z5_9ZZZZ</name>
<gene>
    <name evidence="2" type="ORF">METZ01_LOCUS284188</name>
</gene>
<organism evidence="2">
    <name type="scientific">marine metagenome</name>
    <dbReference type="NCBI Taxonomy" id="408172"/>
    <lineage>
        <taxon>unclassified sequences</taxon>
        <taxon>metagenomes</taxon>
        <taxon>ecological metagenomes</taxon>
    </lineage>
</organism>